<comment type="caution">
    <text evidence="2">The sequence shown here is derived from an EMBL/GenBank/DDBJ whole genome shotgun (WGS) entry which is preliminary data.</text>
</comment>
<dbReference type="AlphaFoldDB" id="A0A4C1XTK2"/>
<protein>
    <submittedName>
        <fullName evidence="2">Uncharacterized protein</fullName>
    </submittedName>
</protein>
<proteinExistence type="predicted"/>
<reference evidence="2 3" key="1">
    <citation type="journal article" date="2019" name="Commun. Biol.">
        <title>The bagworm genome reveals a unique fibroin gene that provides high tensile strength.</title>
        <authorList>
            <person name="Kono N."/>
            <person name="Nakamura H."/>
            <person name="Ohtoshi R."/>
            <person name="Tomita M."/>
            <person name="Numata K."/>
            <person name="Arakawa K."/>
        </authorList>
    </citation>
    <scope>NUCLEOTIDE SEQUENCE [LARGE SCALE GENOMIC DNA]</scope>
</reference>
<sequence length="147" mass="16127">MVQSLPQNRFISVFSGSKGRRKTLGTAIDSTGGSVPDDVSLASLRRRDLGPRGYAVSGFSGFPRKRATRKFPKSSQRSTLMRASGDAKKCRGYQSFSRVMPPGIRRRRPPIPFFGDCRRSGNPGGAWSILLDSSSRRAANDVSRISF</sequence>
<feature type="region of interest" description="Disordered" evidence="1">
    <location>
        <begin position="65"/>
        <end position="84"/>
    </location>
</feature>
<keyword evidence="3" id="KW-1185">Reference proteome</keyword>
<accession>A0A4C1XTK2</accession>
<gene>
    <name evidence="2" type="ORF">EVAR_77939_1</name>
</gene>
<organism evidence="2 3">
    <name type="scientific">Eumeta variegata</name>
    <name type="common">Bagworm moth</name>
    <name type="synonym">Eumeta japonica</name>
    <dbReference type="NCBI Taxonomy" id="151549"/>
    <lineage>
        <taxon>Eukaryota</taxon>
        <taxon>Metazoa</taxon>
        <taxon>Ecdysozoa</taxon>
        <taxon>Arthropoda</taxon>
        <taxon>Hexapoda</taxon>
        <taxon>Insecta</taxon>
        <taxon>Pterygota</taxon>
        <taxon>Neoptera</taxon>
        <taxon>Endopterygota</taxon>
        <taxon>Lepidoptera</taxon>
        <taxon>Glossata</taxon>
        <taxon>Ditrysia</taxon>
        <taxon>Tineoidea</taxon>
        <taxon>Psychidae</taxon>
        <taxon>Oiketicinae</taxon>
        <taxon>Eumeta</taxon>
    </lineage>
</organism>
<dbReference type="EMBL" id="BGZK01000954">
    <property type="protein sequence ID" value="GBP66322.1"/>
    <property type="molecule type" value="Genomic_DNA"/>
</dbReference>
<evidence type="ECO:0000313" key="2">
    <source>
        <dbReference type="EMBL" id="GBP66322.1"/>
    </source>
</evidence>
<dbReference type="Proteomes" id="UP000299102">
    <property type="component" value="Unassembled WGS sequence"/>
</dbReference>
<evidence type="ECO:0000313" key="3">
    <source>
        <dbReference type="Proteomes" id="UP000299102"/>
    </source>
</evidence>
<name>A0A4C1XTK2_EUMVA</name>
<evidence type="ECO:0000256" key="1">
    <source>
        <dbReference type="SAM" id="MobiDB-lite"/>
    </source>
</evidence>